<dbReference type="EMBL" id="CAFBNE010000037">
    <property type="protein sequence ID" value="CAB4947928.1"/>
    <property type="molecule type" value="Genomic_DNA"/>
</dbReference>
<evidence type="ECO:0000313" key="3">
    <source>
        <dbReference type="EMBL" id="CAB4947928.1"/>
    </source>
</evidence>
<evidence type="ECO:0000256" key="1">
    <source>
        <dbReference type="ARBA" id="ARBA00022801"/>
    </source>
</evidence>
<evidence type="ECO:0000259" key="2">
    <source>
        <dbReference type="Pfam" id="PF00561"/>
    </source>
</evidence>
<keyword evidence="1" id="KW-0378">Hydrolase</keyword>
<dbReference type="PANTHER" id="PTHR43798:SF31">
    <property type="entry name" value="AB HYDROLASE SUPERFAMILY PROTEIN YCLE"/>
    <property type="match status" value="1"/>
</dbReference>
<sequence length="282" mass="30442">MTDTLATITDESTARTVETSVGTVYYNEAGSGHPLLLLHGSGPGATGWSNFGRNMGMLSGHFRCIAPDMPGWGRSVTATYETRDHVATVVELLDALGIEKAAVVGNSMGGATSVKLAATHPDRVSHLITMGVGYSGSRMFTPGDGPSEGLKLLQAGYVDPSPESMRRMVDIFTFDKSFATDELVEQRSAVARSRPDHLANFIAGMSKPRRGVATAEEIATITAPSLFMHGRDDRVVHFEGSLNLVAMVPNSRMVLVNRCGHWLMLEHSDEFNRIVADFVMNN</sequence>
<feature type="domain" description="AB hydrolase-1" evidence="2">
    <location>
        <begin position="34"/>
        <end position="267"/>
    </location>
</feature>
<reference evidence="3" key="1">
    <citation type="submission" date="2020-05" db="EMBL/GenBank/DDBJ databases">
        <authorList>
            <person name="Chiriac C."/>
            <person name="Salcher M."/>
            <person name="Ghai R."/>
            <person name="Kavagutti S V."/>
        </authorList>
    </citation>
    <scope>NUCLEOTIDE SEQUENCE</scope>
</reference>
<dbReference type="GO" id="GO:0016787">
    <property type="term" value="F:hydrolase activity"/>
    <property type="evidence" value="ECO:0007669"/>
    <property type="project" value="UniProtKB-KW"/>
</dbReference>
<dbReference type="Pfam" id="PF00561">
    <property type="entry name" value="Abhydrolase_1"/>
    <property type="match status" value="1"/>
</dbReference>
<proteinExistence type="predicted"/>
<dbReference type="Gene3D" id="3.40.50.1820">
    <property type="entry name" value="alpha/beta hydrolase"/>
    <property type="match status" value="1"/>
</dbReference>
<dbReference type="SUPFAM" id="SSF53474">
    <property type="entry name" value="alpha/beta-Hydrolases"/>
    <property type="match status" value="1"/>
</dbReference>
<dbReference type="InterPro" id="IPR000073">
    <property type="entry name" value="AB_hydrolase_1"/>
</dbReference>
<protein>
    <submittedName>
        <fullName evidence="3">Unannotated protein</fullName>
    </submittedName>
</protein>
<organism evidence="3">
    <name type="scientific">freshwater metagenome</name>
    <dbReference type="NCBI Taxonomy" id="449393"/>
    <lineage>
        <taxon>unclassified sequences</taxon>
        <taxon>metagenomes</taxon>
        <taxon>ecological metagenomes</taxon>
    </lineage>
</organism>
<gene>
    <name evidence="3" type="ORF">UFOPK3772_01349</name>
</gene>
<dbReference type="PRINTS" id="PR00111">
    <property type="entry name" value="ABHYDROLASE"/>
</dbReference>
<dbReference type="GO" id="GO:0016020">
    <property type="term" value="C:membrane"/>
    <property type="evidence" value="ECO:0007669"/>
    <property type="project" value="TreeGrafter"/>
</dbReference>
<name>A0A6J7JVS4_9ZZZZ</name>
<dbReference type="PRINTS" id="PR00412">
    <property type="entry name" value="EPOXHYDRLASE"/>
</dbReference>
<dbReference type="InterPro" id="IPR050266">
    <property type="entry name" value="AB_hydrolase_sf"/>
</dbReference>
<dbReference type="InterPro" id="IPR029058">
    <property type="entry name" value="AB_hydrolase_fold"/>
</dbReference>
<accession>A0A6J7JVS4</accession>
<dbReference type="AlphaFoldDB" id="A0A6J7JVS4"/>
<dbReference type="InterPro" id="IPR000639">
    <property type="entry name" value="Epox_hydrolase-like"/>
</dbReference>
<dbReference type="PANTHER" id="PTHR43798">
    <property type="entry name" value="MONOACYLGLYCEROL LIPASE"/>
    <property type="match status" value="1"/>
</dbReference>